<dbReference type="PANTHER" id="PTHR12598:SF0">
    <property type="entry name" value="COPPER HOMEOSTASIS PROTEIN CUTC HOMOLOG"/>
    <property type="match status" value="1"/>
</dbReference>
<dbReference type="Gene3D" id="3.20.20.380">
    <property type="entry name" value="Copper homeostasis (CutC) domain"/>
    <property type="match status" value="1"/>
</dbReference>
<dbReference type="HAMAP" id="MF_00795">
    <property type="entry name" value="CutC"/>
    <property type="match status" value="1"/>
</dbReference>
<comment type="caution">
    <text evidence="2">Once thought to be involved in copper homeostasis, experiments in E.coli have shown this is not the case.</text>
</comment>
<dbReference type="RefSeq" id="WP_286344969.1">
    <property type="nucleotide sequence ID" value="NZ_AP027732.1"/>
</dbReference>
<keyword evidence="2" id="KW-0963">Cytoplasm</keyword>
<evidence type="ECO:0000256" key="2">
    <source>
        <dbReference type="HAMAP-Rule" id="MF_00795"/>
    </source>
</evidence>
<dbReference type="SUPFAM" id="SSF110395">
    <property type="entry name" value="CutC-like"/>
    <property type="match status" value="1"/>
</dbReference>
<dbReference type="Proteomes" id="UP001321486">
    <property type="component" value="Chromosome"/>
</dbReference>
<dbReference type="InterPro" id="IPR005627">
    <property type="entry name" value="CutC-like"/>
</dbReference>
<dbReference type="PANTHER" id="PTHR12598">
    <property type="entry name" value="COPPER HOMEOSTASIS PROTEIN CUTC"/>
    <property type="match status" value="1"/>
</dbReference>
<name>A0ABN6XUU5_9MICO</name>
<proteinExistence type="inferred from homology"/>
<keyword evidence="4" id="KW-1185">Reference proteome</keyword>
<dbReference type="Pfam" id="PF03932">
    <property type="entry name" value="CutC"/>
    <property type="match status" value="1"/>
</dbReference>
<dbReference type="InterPro" id="IPR036822">
    <property type="entry name" value="CutC-like_dom_sf"/>
</dbReference>
<sequence>MALALEIAVSAPDGAAVARAGRADRVELCVALEVGGLTPSQGLVEGSVEVGLPVNVLIRPRPGDFSFDASEVALMERETIAAVGSGAAGVVIGALTSAGTIDLDVTARLAEAARSANPAVQVTFHRAIDQTIDPVAALEALATLGGIDRVLTSGGAASAGSGAQTLLRMAATTGAPVVMAGGGLTPADVAPLAAAGVRNFHASAKRRVERATGSWIPLGSSTTGADADSYFATDASLVAAFRAALDSSAGARR</sequence>
<evidence type="ECO:0000313" key="3">
    <source>
        <dbReference type="EMBL" id="BDZ47898.1"/>
    </source>
</evidence>
<comment type="subcellular location">
    <subcellularLocation>
        <location evidence="2">Cytoplasm</location>
    </subcellularLocation>
</comment>
<accession>A0ABN6XUU5</accession>
<reference evidence="4" key="1">
    <citation type="journal article" date="2019" name="Int. J. Syst. Evol. Microbiol.">
        <title>The Global Catalogue of Microorganisms (GCM) 10K type strain sequencing project: providing services to taxonomists for standard genome sequencing and annotation.</title>
        <authorList>
            <consortium name="The Broad Institute Genomics Platform"/>
            <consortium name="The Broad Institute Genome Sequencing Center for Infectious Disease"/>
            <person name="Wu L."/>
            <person name="Ma J."/>
        </authorList>
    </citation>
    <scope>NUCLEOTIDE SEQUENCE [LARGE SCALE GENOMIC DNA]</scope>
    <source>
        <strain evidence="4">NBRC 108728</strain>
    </source>
</reference>
<evidence type="ECO:0000256" key="1">
    <source>
        <dbReference type="ARBA" id="ARBA00007768"/>
    </source>
</evidence>
<comment type="similarity">
    <text evidence="1 2">Belongs to the CutC family.</text>
</comment>
<protein>
    <recommendedName>
        <fullName evidence="2">PF03932 family protein CutC</fullName>
    </recommendedName>
</protein>
<gene>
    <name evidence="2" type="primary">cutC</name>
    <name evidence="3" type="ORF">GCM10025867_01390</name>
</gene>
<organism evidence="3 4">
    <name type="scientific">Frondihabitans sucicola</name>
    <dbReference type="NCBI Taxonomy" id="1268041"/>
    <lineage>
        <taxon>Bacteria</taxon>
        <taxon>Bacillati</taxon>
        <taxon>Actinomycetota</taxon>
        <taxon>Actinomycetes</taxon>
        <taxon>Micrococcales</taxon>
        <taxon>Microbacteriaceae</taxon>
        <taxon>Frondihabitans</taxon>
    </lineage>
</organism>
<evidence type="ECO:0000313" key="4">
    <source>
        <dbReference type="Proteomes" id="UP001321486"/>
    </source>
</evidence>
<dbReference type="EMBL" id="AP027732">
    <property type="protein sequence ID" value="BDZ47898.1"/>
    <property type="molecule type" value="Genomic_DNA"/>
</dbReference>